<dbReference type="RefSeq" id="WP_025071188.1">
    <property type="nucleotide sequence ID" value="NZ_FUXK01000044.1"/>
</dbReference>
<keyword evidence="1" id="KW-0413">Isomerase</keyword>
<gene>
    <name evidence="4" type="ORF">SAMN02745202_02506</name>
</gene>
<evidence type="ECO:0000256" key="2">
    <source>
        <dbReference type="SAM" id="SignalP"/>
    </source>
</evidence>
<evidence type="ECO:0000313" key="4">
    <source>
        <dbReference type="EMBL" id="SKA21317.1"/>
    </source>
</evidence>
<dbReference type="PROSITE" id="PS50198">
    <property type="entry name" value="PPIC_PPIASE_2"/>
    <property type="match status" value="1"/>
</dbReference>
<dbReference type="Gene3D" id="3.10.50.40">
    <property type="match status" value="1"/>
</dbReference>
<dbReference type="InterPro" id="IPR000297">
    <property type="entry name" value="PPIase_PpiC"/>
</dbReference>
<dbReference type="STRING" id="28136.SAMN02745202_02506"/>
<dbReference type="InterPro" id="IPR046357">
    <property type="entry name" value="PPIase_dom_sf"/>
</dbReference>
<proteinExistence type="predicted"/>
<sequence>MLIDKSITLFVAMLLSGSMAFGQSADAVVMTVNGQPVRATTWQRYCQKQRQQAQLGQPSLKTLRQRFVDFQLMLAAAREARLDTLSTIRQPMASADELPCVGTQPVDASIETEALQLYQRRKQRVDAAGGMTLVQALLVKLPQQASKREEQQAKLLADSIATALKQGADVAPFLARYADDIDATEHQEQGVWLYPGETLPEFEVQMQQQPLGTWGDVFVSPAGYHILKVIARQPYLAYKEVRDELLKLISQRRLRRQLRAMQQESKPTSGKDSTACVAASKLIPAATLQDFRDELMVLTVLQREVWQKHPDTTAEWEHFFAQNKKRYRWTSPRFQGVVCYAATAKDLAQAKKSIRKQPVTKWKQCIEAALNTDSTKRVQVIDGWFMQDENAAVDYAIFKRGNDDKAPASYPFVGVWGKKFKAPPSFLDALMWVKADYQEQQQQAWLTRLRQKYAVEVNDALLEETIK</sequence>
<reference evidence="4 5" key="1">
    <citation type="submission" date="2017-02" db="EMBL/GenBank/DDBJ databases">
        <authorList>
            <person name="Peterson S.W."/>
        </authorList>
    </citation>
    <scope>NUCLEOTIDE SEQUENCE [LARGE SCALE GENOMIC DNA]</scope>
    <source>
        <strain evidence="4 5">ATCC 43324</strain>
    </source>
</reference>
<evidence type="ECO:0000313" key="5">
    <source>
        <dbReference type="Proteomes" id="UP000190065"/>
    </source>
</evidence>
<dbReference type="AlphaFoldDB" id="A0A1T4RZI4"/>
<evidence type="ECO:0000256" key="1">
    <source>
        <dbReference type="PROSITE-ProRule" id="PRU00278"/>
    </source>
</evidence>
<dbReference type="PANTHER" id="PTHR47245:SF2">
    <property type="entry name" value="PEPTIDYL-PROLYL CIS-TRANS ISOMERASE HP_0175-RELATED"/>
    <property type="match status" value="1"/>
</dbReference>
<organism evidence="4 5">
    <name type="scientific">Segatella oulorum</name>
    <dbReference type="NCBI Taxonomy" id="28136"/>
    <lineage>
        <taxon>Bacteria</taxon>
        <taxon>Pseudomonadati</taxon>
        <taxon>Bacteroidota</taxon>
        <taxon>Bacteroidia</taxon>
        <taxon>Bacteroidales</taxon>
        <taxon>Prevotellaceae</taxon>
        <taxon>Segatella</taxon>
    </lineage>
</organism>
<dbReference type="EMBL" id="FUXK01000044">
    <property type="protein sequence ID" value="SKA21317.1"/>
    <property type="molecule type" value="Genomic_DNA"/>
</dbReference>
<dbReference type="PANTHER" id="PTHR47245">
    <property type="entry name" value="PEPTIDYLPROLYL ISOMERASE"/>
    <property type="match status" value="1"/>
</dbReference>
<dbReference type="Pfam" id="PF13616">
    <property type="entry name" value="Rotamase_3"/>
    <property type="match status" value="1"/>
</dbReference>
<name>A0A1T4RZI4_9BACT</name>
<dbReference type="Proteomes" id="UP000190065">
    <property type="component" value="Unassembled WGS sequence"/>
</dbReference>
<feature type="chain" id="PRO_5010564029" evidence="2">
    <location>
        <begin position="21"/>
        <end position="467"/>
    </location>
</feature>
<keyword evidence="1" id="KW-0697">Rotamase</keyword>
<dbReference type="InterPro" id="IPR050245">
    <property type="entry name" value="PrsA_foldase"/>
</dbReference>
<feature type="signal peptide" evidence="2">
    <location>
        <begin position="1"/>
        <end position="20"/>
    </location>
</feature>
<dbReference type="GO" id="GO:0003755">
    <property type="term" value="F:peptidyl-prolyl cis-trans isomerase activity"/>
    <property type="evidence" value="ECO:0007669"/>
    <property type="project" value="UniProtKB-KW"/>
</dbReference>
<accession>A0A1T4RZI4</accession>
<feature type="domain" description="PpiC" evidence="3">
    <location>
        <begin position="129"/>
        <end position="231"/>
    </location>
</feature>
<dbReference type="SUPFAM" id="SSF54534">
    <property type="entry name" value="FKBP-like"/>
    <property type="match status" value="1"/>
</dbReference>
<protein>
    <submittedName>
        <fullName evidence="4">PPIC-type PPIASE domain-containing protein</fullName>
    </submittedName>
</protein>
<dbReference type="eggNOG" id="COG0760">
    <property type="taxonomic scope" value="Bacteria"/>
</dbReference>
<evidence type="ECO:0000259" key="3">
    <source>
        <dbReference type="PROSITE" id="PS50198"/>
    </source>
</evidence>
<keyword evidence="2" id="KW-0732">Signal</keyword>